<evidence type="ECO:0000313" key="5">
    <source>
        <dbReference type="EMBL" id="TFE86759.1"/>
    </source>
</evidence>
<evidence type="ECO:0000256" key="2">
    <source>
        <dbReference type="SAM" id="Phobius"/>
    </source>
</evidence>
<dbReference type="Gene3D" id="3.10.310.50">
    <property type="match status" value="1"/>
</dbReference>
<protein>
    <recommendedName>
        <fullName evidence="4">TPM domain-containing protein</fullName>
    </recommendedName>
</protein>
<comment type="caution">
    <text evidence="5">The sequence shown here is derived from an EMBL/GenBank/DDBJ whole genome shotgun (WGS) entry which is preliminary data.</text>
</comment>
<feature type="domain" description="TPM" evidence="4">
    <location>
        <begin position="40"/>
        <end position="162"/>
    </location>
</feature>
<feature type="chain" id="PRO_5039371463" description="TPM domain-containing protein" evidence="3">
    <location>
        <begin position="25"/>
        <end position="267"/>
    </location>
</feature>
<dbReference type="Proteomes" id="UP000298246">
    <property type="component" value="Unassembled WGS sequence"/>
</dbReference>
<feature type="compositionally biased region" description="Low complexity" evidence="1">
    <location>
        <begin position="256"/>
        <end position="267"/>
    </location>
</feature>
<keyword evidence="3" id="KW-0732">Signal</keyword>
<name>A0A4Y8PZE8_9BACL</name>
<feature type="transmembrane region" description="Helical" evidence="2">
    <location>
        <begin position="180"/>
        <end position="200"/>
    </location>
</feature>
<feature type="signal peptide" evidence="3">
    <location>
        <begin position="1"/>
        <end position="24"/>
    </location>
</feature>
<keyword evidence="2" id="KW-0812">Transmembrane</keyword>
<reference evidence="5 6" key="1">
    <citation type="submission" date="2017-03" db="EMBL/GenBank/DDBJ databases">
        <title>Isolation of Levoglucosan Utilizing Bacteria.</title>
        <authorList>
            <person name="Arya A.S."/>
        </authorList>
    </citation>
    <scope>NUCLEOTIDE SEQUENCE [LARGE SCALE GENOMIC DNA]</scope>
    <source>
        <strain evidence="5 6">MEC069</strain>
    </source>
</reference>
<proteinExistence type="predicted"/>
<evidence type="ECO:0000256" key="1">
    <source>
        <dbReference type="SAM" id="MobiDB-lite"/>
    </source>
</evidence>
<keyword evidence="2" id="KW-1133">Transmembrane helix</keyword>
<keyword evidence="2" id="KW-0472">Membrane</keyword>
<dbReference type="Pfam" id="PF04536">
    <property type="entry name" value="TPM_phosphatase"/>
    <property type="match status" value="1"/>
</dbReference>
<evidence type="ECO:0000259" key="4">
    <source>
        <dbReference type="Pfam" id="PF04536"/>
    </source>
</evidence>
<feature type="region of interest" description="Disordered" evidence="1">
    <location>
        <begin position="235"/>
        <end position="267"/>
    </location>
</feature>
<accession>A0A4Y8PZE8</accession>
<keyword evidence="6" id="KW-1185">Reference proteome</keyword>
<organism evidence="5 6">
    <name type="scientific">Paenibacillus athensensis</name>
    <dbReference type="NCBI Taxonomy" id="1967502"/>
    <lineage>
        <taxon>Bacteria</taxon>
        <taxon>Bacillati</taxon>
        <taxon>Bacillota</taxon>
        <taxon>Bacilli</taxon>
        <taxon>Bacillales</taxon>
        <taxon>Paenibacillaceae</taxon>
        <taxon>Paenibacillus</taxon>
    </lineage>
</organism>
<dbReference type="InterPro" id="IPR007621">
    <property type="entry name" value="TPM_dom"/>
</dbReference>
<sequence length="267" mass="28716">MRTSRWVLALLLVVTMALAIPAQAGRAAAATTTAVDKKLIVDEAGLLSKQDYDELNALANSYGAKRETDIVIYTTTNSKGTNVVELTEDFYDAQGPGYDKPHGNAVILTVDMQSRQVYLAGFYKAKLYLDDARLDRIRGKLTPSLTSGDYAQAFRTYITTAYRYMGVRPGANPDNPLFNLWVQIVAALLIAGLVVGVMVFRSGGRVTVNGKTYEEAGASKIVGERDMYVRTTITRRKIEKKSNTGGGGSGGGVSNGGHSHSGSKGSF</sequence>
<dbReference type="EMBL" id="MYFO01000017">
    <property type="protein sequence ID" value="TFE86759.1"/>
    <property type="molecule type" value="Genomic_DNA"/>
</dbReference>
<dbReference type="RefSeq" id="WP_230632777.1">
    <property type="nucleotide sequence ID" value="NZ_MYFO02000003.1"/>
</dbReference>
<evidence type="ECO:0000256" key="3">
    <source>
        <dbReference type="SAM" id="SignalP"/>
    </source>
</evidence>
<gene>
    <name evidence="5" type="ORF">B5M42_14165</name>
</gene>
<feature type="compositionally biased region" description="Gly residues" evidence="1">
    <location>
        <begin position="244"/>
        <end position="255"/>
    </location>
</feature>
<dbReference type="AlphaFoldDB" id="A0A4Y8PZE8"/>
<evidence type="ECO:0000313" key="6">
    <source>
        <dbReference type="Proteomes" id="UP000298246"/>
    </source>
</evidence>